<feature type="region of interest" description="Disordered" evidence="1">
    <location>
        <begin position="298"/>
        <end position="322"/>
    </location>
</feature>
<keyword evidence="2" id="KW-1185">Reference proteome</keyword>
<dbReference type="RefSeq" id="XP_022381118.1">
    <property type="nucleotide sequence ID" value="XM_022525410.1"/>
</dbReference>
<dbReference type="STRING" id="391180.A0A2Y9L709"/>
<proteinExistence type="predicted"/>
<dbReference type="AlphaFoldDB" id="A0A2Y9L709"/>
<dbReference type="Proteomes" id="UP000248482">
    <property type="component" value="Unplaced"/>
</dbReference>
<feature type="region of interest" description="Disordered" evidence="1">
    <location>
        <begin position="1"/>
        <end position="187"/>
    </location>
</feature>
<protein>
    <submittedName>
        <fullName evidence="3">Vegetative cell wall protein gp1-like</fullName>
    </submittedName>
</protein>
<organism evidence="2 3">
    <name type="scientific">Enhydra lutris kenyoni</name>
    <name type="common">northern sea otter</name>
    <dbReference type="NCBI Taxonomy" id="391180"/>
    <lineage>
        <taxon>Eukaryota</taxon>
        <taxon>Metazoa</taxon>
        <taxon>Chordata</taxon>
        <taxon>Craniata</taxon>
        <taxon>Vertebrata</taxon>
        <taxon>Euteleostomi</taxon>
        <taxon>Mammalia</taxon>
        <taxon>Eutheria</taxon>
        <taxon>Laurasiatheria</taxon>
        <taxon>Carnivora</taxon>
        <taxon>Caniformia</taxon>
        <taxon>Musteloidea</taxon>
        <taxon>Mustelidae</taxon>
        <taxon>Lutrinae</taxon>
        <taxon>Enhydra</taxon>
    </lineage>
</organism>
<gene>
    <name evidence="3" type="primary">LOC111161646</name>
</gene>
<dbReference type="KEGG" id="elk:111161646"/>
<feature type="compositionally biased region" description="Pro residues" evidence="1">
    <location>
        <begin position="312"/>
        <end position="322"/>
    </location>
</feature>
<feature type="compositionally biased region" description="Gly residues" evidence="1">
    <location>
        <begin position="38"/>
        <end position="51"/>
    </location>
</feature>
<accession>A0A2Y9L709</accession>
<feature type="region of interest" description="Disordered" evidence="1">
    <location>
        <begin position="216"/>
        <end position="268"/>
    </location>
</feature>
<dbReference type="GeneID" id="111161646"/>
<reference evidence="3" key="1">
    <citation type="submission" date="2025-08" db="UniProtKB">
        <authorList>
            <consortium name="RefSeq"/>
        </authorList>
    </citation>
    <scope>IDENTIFICATION</scope>
    <source>
        <tissue evidence="3">Blood</tissue>
    </source>
</reference>
<feature type="compositionally biased region" description="Low complexity" evidence="1">
    <location>
        <begin position="76"/>
        <end position="93"/>
    </location>
</feature>
<evidence type="ECO:0000313" key="2">
    <source>
        <dbReference type="Proteomes" id="UP000248482"/>
    </source>
</evidence>
<feature type="compositionally biased region" description="Low complexity" evidence="1">
    <location>
        <begin position="52"/>
        <end position="62"/>
    </location>
</feature>
<sequence length="322" mass="33682">MPGVVGGGSRPRVLGAPPPAGTVARPPAPAQKIDGAGPRVGGKAGRAGRAGPGRLRLLPGVLDQPHPLPGSRSPRAPQRLAPLPGGPGPSSQTPIPPRRIAPQHPRSLPSTLNSFPTPRRPPNPLGFLPTILGPSPNPSSFQTPLVSLQLPRSLPHPESLPGSRDFSPRSGASPQHPGFLSSTPPPTSLFHARARALAFAPNFFRNFSRARRLAPHLLPAPPAPPLTPAPSGPQSTFRGAPGTPSRVRSVLSPAPVPIREDPRISRPHASPLPLGFGVGFSPSRSRCRSAQCWLPSPLRVGGPRRSLRDPPTRPPFLPFPCG</sequence>
<name>A0A2Y9L709_ENHLU</name>
<evidence type="ECO:0000313" key="3">
    <source>
        <dbReference type="RefSeq" id="XP_022381118.1"/>
    </source>
</evidence>
<evidence type="ECO:0000256" key="1">
    <source>
        <dbReference type="SAM" id="MobiDB-lite"/>
    </source>
</evidence>
<feature type="compositionally biased region" description="Pro residues" evidence="1">
    <location>
        <begin position="218"/>
        <end position="231"/>
    </location>
</feature>